<dbReference type="RefSeq" id="WP_051575806.1">
    <property type="nucleotide sequence ID" value="NZ_AQRA01000005.1"/>
</dbReference>
<reference evidence="1 2" key="1">
    <citation type="submission" date="2014-04" db="EMBL/GenBank/DDBJ databases">
        <title>Aquimarina sp. 22II-S11-z7 Genome Sequencing.</title>
        <authorList>
            <person name="Lai Q."/>
        </authorList>
    </citation>
    <scope>NUCLEOTIDE SEQUENCE [LARGE SCALE GENOMIC DNA]</scope>
    <source>
        <strain evidence="1 2">22II-S11-z7</strain>
    </source>
</reference>
<dbReference type="OrthoDB" id="9810477at2"/>
<protein>
    <submittedName>
        <fullName evidence="1">Uncharacterized protein</fullName>
    </submittedName>
</protein>
<sequence length="947" mass="109397">MKKLVTSLILICFLPTYGQYQFLFKYDDIKMNYDPNNILNVKQDVLDDFFGVKGFVFNNTKKIIKLNNNVSHQRYMVQIADGNINTGYWITLILEIKPNKIVEIQSAYGSYSLNSDGNIIKNLIPINELSEEVENFDEVQSLNGKYKIKTGITEYIATSTNELDTDQSIKISTKSGTLTNLVSNSSSKTNTYYSKIPHKVLKQILEEGRTWIVKELNHLEYTSLLGWNDKRAVFEVINSSTLENYKNNWKKDFLYLNELDPLEFDFPNDAVNFYGIIATSESELISIITDEPVINLIPEDLKPVMISDSYFKENEKYFLNINSVLLNDKGTISSNESKITSSITPFSNFELFGQEFNPYHWAKSSFEFKKNQDNMIVINGLASFLDYTKENGFEGYYKNGFPDGLYHVIRKGKIKEYGTYKSGKKNGWIYTNDYRGRIIKEEYFKNGEIQLDSTITEYTYYNFTPSSIETPRSKIECKYNSQTNSFEKKETFEEYVSFKASESAKIHMLYTKSDGKISYTLNDFITKYEVDLKEVFGTFRKGERDTQIIYKTRESINENKDFEIKCKTDKNGKCRSGDRKYVLKCRQGETDLVKEYDDGRLRKLEFDNNEKLYVRSKETVWNHFWNATNSFFKAIADALGVDGWGVNVTTDEEGNSSLAISITPKGQTTSIEIPINQHYYFANQQKTEFKYFQNYLSDLQKDTIEKALDDVNVLGDFKSFLLNSTLIDEVTRARIKNENFGRNIAMTLPDIHYLFEIYLNYSKELRGFEEFEREELDANHFIPDPNVPYYWGNIGSPTISGKVRVDYGGKIQDLGANRDGGRRLHGAVDYETTPGDIIISPSAGEIIKIGYPKTNDSSDDEIRTITIKDRNGTEIQMVYVTPNLALKVGDKVTRGEQIGVSPDMRIRHRGTPQQYYKYNKNMVNHIHMRIKLKDGTLTDRAQIYQLQ</sequence>
<evidence type="ECO:0000313" key="2">
    <source>
        <dbReference type="Proteomes" id="UP000023541"/>
    </source>
</evidence>
<accession>A0A023BUG5</accession>
<gene>
    <name evidence="1" type="ORF">ATO12_17195</name>
</gene>
<keyword evidence="2" id="KW-1185">Reference proteome</keyword>
<dbReference type="EMBL" id="AQRA01000005">
    <property type="protein sequence ID" value="EZH73672.1"/>
    <property type="molecule type" value="Genomic_DNA"/>
</dbReference>
<dbReference type="AlphaFoldDB" id="A0A023BUG5"/>
<dbReference type="Gene3D" id="2.70.70.10">
    <property type="entry name" value="Glucose Permease (Domain IIA)"/>
    <property type="match status" value="1"/>
</dbReference>
<dbReference type="Proteomes" id="UP000023541">
    <property type="component" value="Unassembled WGS sequence"/>
</dbReference>
<dbReference type="InterPro" id="IPR011055">
    <property type="entry name" value="Dup_hybrid_motif"/>
</dbReference>
<proteinExistence type="predicted"/>
<organism evidence="1 2">
    <name type="scientific">Aquimarina atlantica</name>
    <dbReference type="NCBI Taxonomy" id="1317122"/>
    <lineage>
        <taxon>Bacteria</taxon>
        <taxon>Pseudomonadati</taxon>
        <taxon>Bacteroidota</taxon>
        <taxon>Flavobacteriia</taxon>
        <taxon>Flavobacteriales</taxon>
        <taxon>Flavobacteriaceae</taxon>
        <taxon>Aquimarina</taxon>
    </lineage>
</organism>
<dbReference type="SUPFAM" id="SSF51261">
    <property type="entry name" value="Duplicated hybrid motif"/>
    <property type="match status" value="1"/>
</dbReference>
<evidence type="ECO:0000313" key="1">
    <source>
        <dbReference type="EMBL" id="EZH73672.1"/>
    </source>
</evidence>
<dbReference type="CDD" id="cd12797">
    <property type="entry name" value="M23_peptidase"/>
    <property type="match status" value="1"/>
</dbReference>
<comment type="caution">
    <text evidence="1">The sequence shown here is derived from an EMBL/GenBank/DDBJ whole genome shotgun (WGS) entry which is preliminary data.</text>
</comment>
<name>A0A023BUG5_9FLAO</name>